<evidence type="ECO:0000256" key="13">
    <source>
        <dbReference type="SAM" id="MobiDB-lite"/>
    </source>
</evidence>
<dbReference type="SUPFAM" id="SSF57716">
    <property type="entry name" value="Glucocorticoid receptor-like (DNA-binding domain)"/>
    <property type="match status" value="1"/>
</dbReference>
<keyword evidence="4 12" id="KW-0863">Zinc-finger</keyword>
<dbReference type="Pfam" id="PF05485">
    <property type="entry name" value="THAP"/>
    <property type="match status" value="1"/>
</dbReference>
<keyword evidence="8 12" id="KW-0238">DNA-binding</keyword>
<evidence type="ECO:0000256" key="1">
    <source>
        <dbReference type="ARBA" id="ARBA00004642"/>
    </source>
</evidence>
<keyword evidence="10" id="KW-0539">Nucleus</keyword>
<sequence length="434" mass="46932">MVAKRGGGVSAKEDIKTCWSGSDARQVTPAAAILPEAESALPVCRLHASLLVHAVLFKVFNECKSCSWIMVTSCVAYGCTNRLKKGSGLTFHLRRSRESNPRPAGQQPIALATRPPRRGGVKRKASQTHCFAPGCSSGYVSARKSGRQVSLFSVPKDPERFKAWQRAVPRADKPLEATSLLCELHFDEQYLVRFFTHTINGETVRIPRDRPKLTDNAIPTVYLNVPAYLSKKPPQKRTSRTSTGGLPAKIPRCEGSASVHDNAANSHEDGSFSNSPTALDIASCEPPSAYWVKHRIAGADSATAFTVCAMNNGNLALGKVVLFTANECSVQAKVSVQAPVVKNVQVSSTAMAQELLAEADSLIPCKGFGEKGEFAANPKRQENTCGGKTFSMSCPGVAQELGKACPKCRYLRKLLLNQASYKRRKAHACTRPDS</sequence>
<evidence type="ECO:0000313" key="16">
    <source>
        <dbReference type="Proteomes" id="UP000821866"/>
    </source>
</evidence>
<dbReference type="SMART" id="SM00980">
    <property type="entry name" value="THAP"/>
    <property type="match status" value="1"/>
</dbReference>
<evidence type="ECO:0000259" key="14">
    <source>
        <dbReference type="PROSITE" id="PS50950"/>
    </source>
</evidence>
<proteinExistence type="inferred from homology"/>
<comment type="caution">
    <text evidence="15">The sequence shown here is derived from an EMBL/GenBank/DDBJ whole genome shotgun (WGS) entry which is preliminary data.</text>
</comment>
<dbReference type="InterPro" id="IPR006612">
    <property type="entry name" value="THAP_Znf"/>
</dbReference>
<feature type="domain" description="THAP-type" evidence="14">
    <location>
        <begin position="126"/>
        <end position="222"/>
    </location>
</feature>
<comment type="subcellular location">
    <subcellularLocation>
        <location evidence="1">Nucleus</location>
        <location evidence="1">Nucleoplasm</location>
    </subcellularLocation>
</comment>
<evidence type="ECO:0000256" key="3">
    <source>
        <dbReference type="ARBA" id="ARBA00022723"/>
    </source>
</evidence>
<feature type="region of interest" description="Disordered" evidence="13">
    <location>
        <begin position="231"/>
        <end position="251"/>
    </location>
</feature>
<evidence type="ECO:0000256" key="11">
    <source>
        <dbReference type="ARBA" id="ARBA00023306"/>
    </source>
</evidence>
<evidence type="ECO:0000256" key="6">
    <source>
        <dbReference type="ARBA" id="ARBA00023015"/>
    </source>
</evidence>
<reference evidence="15" key="2">
    <citation type="submission" date="2021-09" db="EMBL/GenBank/DDBJ databases">
        <authorList>
            <person name="Jia N."/>
            <person name="Wang J."/>
            <person name="Shi W."/>
            <person name="Du L."/>
            <person name="Sun Y."/>
            <person name="Zhan W."/>
            <person name="Jiang J."/>
            <person name="Wang Q."/>
            <person name="Zhang B."/>
            <person name="Ji P."/>
            <person name="Sakyi L.B."/>
            <person name="Cui X."/>
            <person name="Yuan T."/>
            <person name="Jiang B."/>
            <person name="Yang W."/>
            <person name="Lam T.T.-Y."/>
            <person name="Chang Q."/>
            <person name="Ding S."/>
            <person name="Wang X."/>
            <person name="Zhu J."/>
            <person name="Ruan X."/>
            <person name="Zhao L."/>
            <person name="Wei J."/>
            <person name="Que T."/>
            <person name="Du C."/>
            <person name="Cheng J."/>
            <person name="Dai P."/>
            <person name="Han X."/>
            <person name="Huang E."/>
            <person name="Gao Y."/>
            <person name="Liu J."/>
            <person name="Shao H."/>
            <person name="Ye R."/>
            <person name="Li L."/>
            <person name="Wei W."/>
            <person name="Wang X."/>
            <person name="Wang C."/>
            <person name="Huo Q."/>
            <person name="Li W."/>
            <person name="Guo W."/>
            <person name="Chen H."/>
            <person name="Chen S."/>
            <person name="Zhou L."/>
            <person name="Zhou L."/>
            <person name="Ni X."/>
            <person name="Tian J."/>
            <person name="Zhou Y."/>
            <person name="Sheng Y."/>
            <person name="Liu T."/>
            <person name="Pan Y."/>
            <person name="Xia L."/>
            <person name="Li J."/>
            <person name="Zhao F."/>
            <person name="Cao W."/>
        </authorList>
    </citation>
    <scope>NUCLEOTIDE SEQUENCE</scope>
    <source>
        <strain evidence="15">Rmic-2018</strain>
        <tissue evidence="15">Larvae</tissue>
    </source>
</reference>
<accession>A0A9J6DRN4</accession>
<name>A0A9J6DRN4_RHIMP</name>
<dbReference type="InterPro" id="IPR026516">
    <property type="entry name" value="THAP1/10"/>
</dbReference>
<dbReference type="PANTHER" id="PTHR46600:SF1">
    <property type="entry name" value="THAP DOMAIN-CONTAINING PROTEIN 1"/>
    <property type="match status" value="1"/>
</dbReference>
<keyword evidence="3" id="KW-0479">Metal-binding</keyword>
<dbReference type="PANTHER" id="PTHR46600">
    <property type="entry name" value="THAP DOMAIN-CONTAINING"/>
    <property type="match status" value="1"/>
</dbReference>
<keyword evidence="7" id="KW-0175">Coiled coil</keyword>
<reference evidence="15" key="1">
    <citation type="journal article" date="2020" name="Cell">
        <title>Large-Scale Comparative Analyses of Tick Genomes Elucidate Their Genetic Diversity and Vector Capacities.</title>
        <authorList>
            <consortium name="Tick Genome and Microbiome Consortium (TIGMIC)"/>
            <person name="Jia N."/>
            <person name="Wang J."/>
            <person name="Shi W."/>
            <person name="Du L."/>
            <person name="Sun Y."/>
            <person name="Zhan W."/>
            <person name="Jiang J.F."/>
            <person name="Wang Q."/>
            <person name="Zhang B."/>
            <person name="Ji P."/>
            <person name="Bell-Sakyi L."/>
            <person name="Cui X.M."/>
            <person name="Yuan T.T."/>
            <person name="Jiang B.G."/>
            <person name="Yang W.F."/>
            <person name="Lam T.T."/>
            <person name="Chang Q.C."/>
            <person name="Ding S.J."/>
            <person name="Wang X.J."/>
            <person name="Zhu J.G."/>
            <person name="Ruan X.D."/>
            <person name="Zhao L."/>
            <person name="Wei J.T."/>
            <person name="Ye R.Z."/>
            <person name="Que T.C."/>
            <person name="Du C.H."/>
            <person name="Zhou Y.H."/>
            <person name="Cheng J.X."/>
            <person name="Dai P.F."/>
            <person name="Guo W.B."/>
            <person name="Han X.H."/>
            <person name="Huang E.J."/>
            <person name="Li L.F."/>
            <person name="Wei W."/>
            <person name="Gao Y.C."/>
            <person name="Liu J.Z."/>
            <person name="Shao H.Z."/>
            <person name="Wang X."/>
            <person name="Wang C.C."/>
            <person name="Yang T.C."/>
            <person name="Huo Q.B."/>
            <person name="Li W."/>
            <person name="Chen H.Y."/>
            <person name="Chen S.E."/>
            <person name="Zhou L.G."/>
            <person name="Ni X.B."/>
            <person name="Tian J.H."/>
            <person name="Sheng Y."/>
            <person name="Liu T."/>
            <person name="Pan Y.S."/>
            <person name="Xia L.Y."/>
            <person name="Li J."/>
            <person name="Zhao F."/>
            <person name="Cao W.C."/>
        </authorList>
    </citation>
    <scope>NUCLEOTIDE SEQUENCE</scope>
    <source>
        <strain evidence="15">Rmic-2018</strain>
    </source>
</reference>
<dbReference type="SMART" id="SM00692">
    <property type="entry name" value="DM3"/>
    <property type="match status" value="1"/>
</dbReference>
<evidence type="ECO:0000256" key="7">
    <source>
        <dbReference type="ARBA" id="ARBA00023054"/>
    </source>
</evidence>
<keyword evidence="11" id="KW-0131">Cell cycle</keyword>
<feature type="region of interest" description="Disordered" evidence="13">
    <location>
        <begin position="93"/>
        <end position="119"/>
    </location>
</feature>
<organism evidence="15 16">
    <name type="scientific">Rhipicephalus microplus</name>
    <name type="common">Cattle tick</name>
    <name type="synonym">Boophilus microplus</name>
    <dbReference type="NCBI Taxonomy" id="6941"/>
    <lineage>
        <taxon>Eukaryota</taxon>
        <taxon>Metazoa</taxon>
        <taxon>Ecdysozoa</taxon>
        <taxon>Arthropoda</taxon>
        <taxon>Chelicerata</taxon>
        <taxon>Arachnida</taxon>
        <taxon>Acari</taxon>
        <taxon>Parasitiformes</taxon>
        <taxon>Ixodida</taxon>
        <taxon>Ixodoidea</taxon>
        <taxon>Ixodidae</taxon>
        <taxon>Rhipicephalinae</taxon>
        <taxon>Rhipicephalus</taxon>
        <taxon>Boophilus</taxon>
    </lineage>
</organism>
<evidence type="ECO:0000256" key="8">
    <source>
        <dbReference type="ARBA" id="ARBA00023125"/>
    </source>
</evidence>
<keyword evidence="9" id="KW-0804">Transcription</keyword>
<evidence type="ECO:0000256" key="9">
    <source>
        <dbReference type="ARBA" id="ARBA00023163"/>
    </source>
</evidence>
<dbReference type="GO" id="GO:0043565">
    <property type="term" value="F:sequence-specific DNA binding"/>
    <property type="evidence" value="ECO:0007669"/>
    <property type="project" value="InterPro"/>
</dbReference>
<keyword evidence="16" id="KW-1185">Reference proteome</keyword>
<evidence type="ECO:0000256" key="5">
    <source>
        <dbReference type="ARBA" id="ARBA00022833"/>
    </source>
</evidence>
<evidence type="ECO:0000256" key="4">
    <source>
        <dbReference type="ARBA" id="ARBA00022771"/>
    </source>
</evidence>
<keyword evidence="6" id="KW-0805">Transcription regulation</keyword>
<evidence type="ECO:0000256" key="10">
    <source>
        <dbReference type="ARBA" id="ARBA00023242"/>
    </source>
</evidence>
<dbReference type="AlphaFoldDB" id="A0A9J6DRN4"/>
<gene>
    <name evidence="15" type="ORF">HPB51_025217</name>
</gene>
<protein>
    <recommendedName>
        <fullName evidence="14">THAP-type domain-containing protein</fullName>
    </recommendedName>
</protein>
<dbReference type="VEuPathDB" id="VectorBase:LOC119176641"/>
<dbReference type="EMBL" id="JABSTU010000008">
    <property type="protein sequence ID" value="KAH8024528.1"/>
    <property type="molecule type" value="Genomic_DNA"/>
</dbReference>
<dbReference type="PROSITE" id="PS50950">
    <property type="entry name" value="ZF_THAP"/>
    <property type="match status" value="1"/>
</dbReference>
<dbReference type="GO" id="GO:0008270">
    <property type="term" value="F:zinc ion binding"/>
    <property type="evidence" value="ECO:0007669"/>
    <property type="project" value="UniProtKB-KW"/>
</dbReference>
<evidence type="ECO:0000256" key="12">
    <source>
        <dbReference type="PROSITE-ProRule" id="PRU00309"/>
    </source>
</evidence>
<dbReference type="Proteomes" id="UP000821866">
    <property type="component" value="Chromosome 6"/>
</dbReference>
<keyword evidence="5" id="KW-0862">Zinc</keyword>
<dbReference type="GO" id="GO:0005654">
    <property type="term" value="C:nucleoplasm"/>
    <property type="evidence" value="ECO:0007669"/>
    <property type="project" value="UniProtKB-SubCell"/>
</dbReference>
<evidence type="ECO:0000313" key="15">
    <source>
        <dbReference type="EMBL" id="KAH8024528.1"/>
    </source>
</evidence>
<evidence type="ECO:0000256" key="2">
    <source>
        <dbReference type="ARBA" id="ARBA00006177"/>
    </source>
</evidence>
<comment type="similarity">
    <text evidence="2">Belongs to the THAP1 family.</text>
</comment>